<feature type="region of interest" description="Disordered" evidence="1">
    <location>
        <begin position="192"/>
        <end position="213"/>
    </location>
</feature>
<dbReference type="Proteomes" id="UP000829999">
    <property type="component" value="Chromosome 13"/>
</dbReference>
<sequence length="802" mass="93506">MMSRSRRMLDLVQQHVPEQDNPLKTNLNDTEVQTQSGQKRKREESPLPEEFQEDLIQLQDLLGDVFTDSSVNLTEHILLAMDQEISASVAPEMLRSDKNLDLPNIPTPIVSSTSPLKVSNITDPNYNKDGVLDIHDNSPDEILNTTPMPSPIPPHDQNCENPFCTCCVDCIIPQVDYGNIGTPSGYSEVSTYVPTPSSTASSRRKTLKTDKGKKRLVHKNNWITVQRKLKKNTGEQFLNKKGKVVEEKQLKVPCTDKCRLKCKQKLSHEQRLRIFKYFWRLGEKKRHWEFVIKYTNKIPKRRQTTEVTKHDRQNTFQYFLPDADKNAVVVCKTMFLNTISLSERVVSTAWKKYDGQSVVEEDKRGRYEHVKRVYNDDMVKSVCDHVRCLPIVEAHYVRKNSSKLYLESIESISRMYKLYCEWFDSSKYSSQARTKRQYREIVSLNFNLALHRPKKDRCDICHVFENKSSPTDEEKHVFSKHQVRKKKARDLKKADKGEAKTNRTIVAATFDFQKVLVTPYGEVSVLYYKRRLATLNFTVYDLISNVGTCYMWHDGIAKRGSVEVSSCLLDFIKHHVERGVKEFRFWSDNCAGQNRNRIVFSLYLFVAKKFGVTVTHRFLEKGHTQNEGDSVHSTIERACRHKSIWVPEEWYCLARWAKSEGTPYIVKEIKQEEIFDFKTLLANKNWTKNTANQKVMWTTIREIKVNAEQFDRIEYKYDFDDEPKTIIVIRAGKRNQQRLANEFDLKRAYDGPLPISKDKYKDLTDLCRTGIIPDRFHRFYFNLPNTDAANLVNSQDDDDDSE</sequence>
<accession>A0A9R0DJD1</accession>
<reference evidence="4" key="1">
    <citation type="submission" date="2025-08" db="UniProtKB">
        <authorList>
            <consortium name="RefSeq"/>
        </authorList>
    </citation>
    <scope>IDENTIFICATION</scope>
    <source>
        <tissue evidence="4">Whole larval tissue</tissue>
    </source>
</reference>
<feature type="region of interest" description="Disordered" evidence="1">
    <location>
        <begin position="1"/>
        <end position="49"/>
    </location>
</feature>
<organism evidence="3 4">
    <name type="scientific">Spodoptera frugiperda</name>
    <name type="common">Fall armyworm</name>
    <dbReference type="NCBI Taxonomy" id="7108"/>
    <lineage>
        <taxon>Eukaryota</taxon>
        <taxon>Metazoa</taxon>
        <taxon>Ecdysozoa</taxon>
        <taxon>Arthropoda</taxon>
        <taxon>Hexapoda</taxon>
        <taxon>Insecta</taxon>
        <taxon>Pterygota</taxon>
        <taxon>Neoptera</taxon>
        <taxon>Endopterygota</taxon>
        <taxon>Lepidoptera</taxon>
        <taxon>Glossata</taxon>
        <taxon>Ditrysia</taxon>
        <taxon>Noctuoidea</taxon>
        <taxon>Noctuidae</taxon>
        <taxon>Amphipyrinae</taxon>
        <taxon>Spodoptera</taxon>
    </lineage>
</organism>
<evidence type="ECO:0000259" key="2">
    <source>
        <dbReference type="Pfam" id="PF25273"/>
    </source>
</evidence>
<keyword evidence="3" id="KW-1185">Reference proteome</keyword>
<evidence type="ECO:0000313" key="4">
    <source>
        <dbReference type="RefSeq" id="XP_035456554.2"/>
    </source>
</evidence>
<feature type="compositionally biased region" description="Basic residues" evidence="1">
    <location>
        <begin position="202"/>
        <end position="213"/>
    </location>
</feature>
<dbReference type="PANTHER" id="PTHR10773:SF19">
    <property type="match status" value="1"/>
</dbReference>
<feature type="domain" description="DUF7869" evidence="2">
    <location>
        <begin position="549"/>
        <end position="695"/>
    </location>
</feature>
<dbReference type="GeneID" id="118280565"/>
<dbReference type="RefSeq" id="XP_035456554.2">
    <property type="nucleotide sequence ID" value="XM_035600661.2"/>
</dbReference>
<gene>
    <name evidence="4" type="primary">LOC118280565</name>
</gene>
<dbReference type="Pfam" id="PF25273">
    <property type="entry name" value="DUF7869"/>
    <property type="match status" value="1"/>
</dbReference>
<dbReference type="InterPro" id="IPR057191">
    <property type="entry name" value="DUF7869"/>
</dbReference>
<protein>
    <submittedName>
        <fullName evidence="4">Uncharacterized protein LOC118280565</fullName>
    </submittedName>
</protein>
<name>A0A9R0DJD1_SPOFR</name>
<evidence type="ECO:0000313" key="3">
    <source>
        <dbReference type="Proteomes" id="UP000829999"/>
    </source>
</evidence>
<proteinExistence type="predicted"/>
<dbReference type="OrthoDB" id="6136790at2759"/>
<feature type="compositionally biased region" description="Polar residues" evidence="1">
    <location>
        <begin position="22"/>
        <end position="37"/>
    </location>
</feature>
<feature type="compositionally biased region" description="Polar residues" evidence="1">
    <location>
        <begin position="192"/>
        <end position="201"/>
    </location>
</feature>
<evidence type="ECO:0000256" key="1">
    <source>
        <dbReference type="SAM" id="MobiDB-lite"/>
    </source>
</evidence>
<dbReference type="PANTHER" id="PTHR10773">
    <property type="entry name" value="DNA-DIRECTED RNA POLYMERASES I, II, AND III SUBUNIT RPABC2"/>
    <property type="match status" value="1"/>
</dbReference>
<dbReference type="AlphaFoldDB" id="A0A9R0DJD1"/>